<dbReference type="Gene3D" id="3.80.10.10">
    <property type="entry name" value="Ribonuclease Inhibitor"/>
    <property type="match status" value="1"/>
</dbReference>
<evidence type="ECO:0000256" key="6">
    <source>
        <dbReference type="ARBA" id="ARBA00022816"/>
    </source>
</evidence>
<dbReference type="InterPro" id="IPR009060">
    <property type="entry name" value="UBA-like_sf"/>
</dbReference>
<proteinExistence type="inferred from homology"/>
<keyword evidence="14" id="KW-1185">Reference proteome</keyword>
<dbReference type="SUPFAM" id="SSF54427">
    <property type="entry name" value="NTF2-like"/>
    <property type="match status" value="1"/>
</dbReference>
<feature type="domain" description="NTF2" evidence="11">
    <location>
        <begin position="300"/>
        <end position="485"/>
    </location>
</feature>
<dbReference type="PROSITE" id="PS51450">
    <property type="entry name" value="LRR"/>
    <property type="match status" value="1"/>
</dbReference>
<sequence length="601" mass="65512">MPKRTQRQPLVAGALRSAGLIEKDAQMPVDDEEPGLKRQQRRRLAREAADPVGKRPPRRGGVNINSLARPANQARGKLADRVGATPDVAPQTNVVQTLRTFLQQRWDANACLLNLDNMQQDPLLTEANIRPPGAQGAHKDLGTAMWKLSGEMFPTLSTLSLANNALSSLQPLATLGQYLPKLANLSLEQNELRWVRDLDVLASKKHGLGNLQELLLMGNPMQQNAVDAGNEDGYRRDVLAKFPSLSILDRRPVTDVEHGFSQLFRGRASKKAGPEAAQVPLRNFPLQIKGGFVDGDAAQVVPEFLSLFFSRYDQDRSALAPVYAPNARFSYAINASPPPRARAERLMHTMPHQKELVLDRYIDLGSRNILRSHNTKALLRNLHHGSSAIVAFLQRMPKTAHPLHDASKFVVDAWVLPNVDVQAQTSQAERPDALLYITVHGEFSEAPSNGIRSFDRVFVVAPAAPNSEAVQNGWPCTIVSDAMTIRHYSKADAWRPDSLPVGPVDAPAVPAAPSAVPGAAPAAAPAAAAGLPPYLQNQEPLPGLSPEQHALSLQLAAQTRLTYPFAVQCLVENAWDATQALARFSMLQAQQSIPPEAFVPM</sequence>
<dbReference type="Gene3D" id="1.10.8.10">
    <property type="entry name" value="DNA helicase RuvA subunit, C-terminal domain"/>
    <property type="match status" value="1"/>
</dbReference>
<dbReference type="SMART" id="SM00804">
    <property type="entry name" value="TAP_C"/>
    <property type="match status" value="1"/>
</dbReference>
<evidence type="ECO:0000256" key="3">
    <source>
        <dbReference type="ARBA" id="ARBA00022448"/>
    </source>
</evidence>
<evidence type="ECO:0000259" key="12">
    <source>
        <dbReference type="PROSITE" id="PS51281"/>
    </source>
</evidence>
<evidence type="ECO:0000256" key="8">
    <source>
        <dbReference type="ARBA" id="ARBA00055253"/>
    </source>
</evidence>
<dbReference type="CDD" id="cd14342">
    <property type="entry name" value="UBA_TAP-C"/>
    <property type="match status" value="1"/>
</dbReference>
<evidence type="ECO:0000256" key="9">
    <source>
        <dbReference type="ARBA" id="ARBA00069694"/>
    </source>
</evidence>
<dbReference type="Pfam" id="PF22602">
    <property type="entry name" value="NXF_NTF2"/>
    <property type="match status" value="1"/>
</dbReference>
<keyword evidence="3" id="KW-0813">Transport</keyword>
<accession>A0AAF0F394</accession>
<keyword evidence="6" id="KW-0509">mRNA transport</keyword>
<dbReference type="Pfam" id="PF24048">
    <property type="entry name" value="LRR_NXF1-5"/>
    <property type="match status" value="1"/>
</dbReference>
<comment type="subcellular location">
    <subcellularLocation>
        <location evidence="1">Nucleus</location>
    </subcellularLocation>
</comment>
<dbReference type="SUPFAM" id="SSF52058">
    <property type="entry name" value="L domain-like"/>
    <property type="match status" value="1"/>
</dbReference>
<dbReference type="Gene3D" id="3.10.450.50">
    <property type="match status" value="1"/>
</dbReference>
<dbReference type="InterPro" id="IPR018222">
    <property type="entry name" value="Nuclear_transport_factor_2_euk"/>
</dbReference>
<gene>
    <name evidence="13" type="primary">MEX67</name>
    <name evidence="13" type="ORF">MJAP1_002604</name>
</gene>
<dbReference type="Proteomes" id="UP001217754">
    <property type="component" value="Chromosome 4"/>
</dbReference>
<evidence type="ECO:0000256" key="5">
    <source>
        <dbReference type="ARBA" id="ARBA00022737"/>
    </source>
</evidence>
<dbReference type="EMBL" id="CP119961">
    <property type="protein sequence ID" value="WFD39624.1"/>
    <property type="molecule type" value="Genomic_DNA"/>
</dbReference>
<dbReference type="GO" id="GO:0016973">
    <property type="term" value="P:poly(A)+ mRNA export from nucleus"/>
    <property type="evidence" value="ECO:0007669"/>
    <property type="project" value="TreeGrafter"/>
</dbReference>
<dbReference type="InterPro" id="IPR032710">
    <property type="entry name" value="NTF2-like_dom_sf"/>
</dbReference>
<dbReference type="FunFam" id="1.10.8.10:FF:000018">
    <property type="entry name" value="Nuclear RNA export factor 1"/>
    <property type="match status" value="1"/>
</dbReference>
<evidence type="ECO:0000256" key="1">
    <source>
        <dbReference type="ARBA" id="ARBA00004123"/>
    </source>
</evidence>
<name>A0AAF0F394_9BASI</name>
<comment type="function">
    <text evidence="8">Involved in the export of mRNA from the nucleus to the cytoplasm.</text>
</comment>
<evidence type="ECO:0000256" key="7">
    <source>
        <dbReference type="ARBA" id="ARBA00023242"/>
    </source>
</evidence>
<dbReference type="Pfam" id="PF03943">
    <property type="entry name" value="TAP_C"/>
    <property type="match status" value="1"/>
</dbReference>
<evidence type="ECO:0000313" key="13">
    <source>
        <dbReference type="EMBL" id="WFD39624.1"/>
    </source>
</evidence>
<keyword evidence="4" id="KW-0433">Leucine-rich repeat</keyword>
<dbReference type="RefSeq" id="XP_060122521.1">
    <property type="nucleotide sequence ID" value="XM_060266538.1"/>
</dbReference>
<dbReference type="InterPro" id="IPR030217">
    <property type="entry name" value="NXF_fam"/>
</dbReference>
<evidence type="ECO:0000259" key="11">
    <source>
        <dbReference type="PROSITE" id="PS50177"/>
    </source>
</evidence>
<feature type="domain" description="TAP-C" evidence="12">
    <location>
        <begin position="546"/>
        <end position="601"/>
    </location>
</feature>
<dbReference type="PANTHER" id="PTHR10662">
    <property type="entry name" value="NUCLEAR RNA EXPORT FACTOR"/>
    <property type="match status" value="1"/>
</dbReference>
<dbReference type="InterPro" id="IPR032675">
    <property type="entry name" value="LRR_dom_sf"/>
</dbReference>
<organism evidence="13 14">
    <name type="scientific">Malassezia japonica</name>
    <dbReference type="NCBI Taxonomy" id="223818"/>
    <lineage>
        <taxon>Eukaryota</taxon>
        <taxon>Fungi</taxon>
        <taxon>Dikarya</taxon>
        <taxon>Basidiomycota</taxon>
        <taxon>Ustilaginomycotina</taxon>
        <taxon>Malasseziomycetes</taxon>
        <taxon>Malasseziales</taxon>
        <taxon>Malasseziaceae</taxon>
        <taxon>Malassezia</taxon>
    </lineage>
</organism>
<dbReference type="SUPFAM" id="SSF46934">
    <property type="entry name" value="UBA-like"/>
    <property type="match status" value="1"/>
</dbReference>
<dbReference type="GeneID" id="85226255"/>
<dbReference type="PANTHER" id="PTHR10662:SF22">
    <property type="entry name" value="NUCLEAR RNA EXPORT FACTOR 1"/>
    <property type="match status" value="1"/>
</dbReference>
<feature type="region of interest" description="Disordered" evidence="10">
    <location>
        <begin position="1"/>
        <end position="65"/>
    </location>
</feature>
<keyword evidence="7" id="KW-0539">Nucleus</keyword>
<dbReference type="InterPro" id="IPR001611">
    <property type="entry name" value="Leu-rich_rpt"/>
</dbReference>
<dbReference type="InterPro" id="IPR005637">
    <property type="entry name" value="TAP_C_dom"/>
</dbReference>
<dbReference type="GO" id="GO:0042272">
    <property type="term" value="C:nuclear RNA export factor complex"/>
    <property type="evidence" value="ECO:0007669"/>
    <property type="project" value="UniProtKB-ARBA"/>
</dbReference>
<reference evidence="13" key="1">
    <citation type="submission" date="2023-03" db="EMBL/GenBank/DDBJ databases">
        <title>Mating type loci evolution in Malassezia.</title>
        <authorList>
            <person name="Coelho M.A."/>
        </authorList>
    </citation>
    <scope>NUCLEOTIDE SEQUENCE</scope>
    <source>
        <strain evidence="13">CBS 9431</strain>
    </source>
</reference>
<evidence type="ECO:0000256" key="2">
    <source>
        <dbReference type="ARBA" id="ARBA00009285"/>
    </source>
</evidence>
<evidence type="ECO:0000256" key="10">
    <source>
        <dbReference type="SAM" id="MobiDB-lite"/>
    </source>
</evidence>
<dbReference type="PROSITE" id="PS50177">
    <property type="entry name" value="NTF2_DOMAIN"/>
    <property type="match status" value="1"/>
</dbReference>
<dbReference type="GO" id="GO:0003723">
    <property type="term" value="F:RNA binding"/>
    <property type="evidence" value="ECO:0007669"/>
    <property type="project" value="TreeGrafter"/>
</dbReference>
<dbReference type="InterPro" id="IPR057125">
    <property type="entry name" value="NXF1/2/3/5-like_LRR"/>
</dbReference>
<protein>
    <recommendedName>
        <fullName evidence="9">mRNA export factor MEX67</fullName>
    </recommendedName>
</protein>
<dbReference type="PROSITE" id="PS51281">
    <property type="entry name" value="TAP_C"/>
    <property type="match status" value="1"/>
</dbReference>
<evidence type="ECO:0000256" key="4">
    <source>
        <dbReference type="ARBA" id="ARBA00022614"/>
    </source>
</evidence>
<dbReference type="FunFam" id="3.10.450.50:FF:000013">
    <property type="entry name" value="mRNA export factor mex67"/>
    <property type="match status" value="1"/>
</dbReference>
<evidence type="ECO:0000313" key="14">
    <source>
        <dbReference type="Proteomes" id="UP001217754"/>
    </source>
</evidence>
<dbReference type="InterPro" id="IPR002075">
    <property type="entry name" value="NTF2_dom"/>
</dbReference>
<dbReference type="AlphaFoldDB" id="A0AAF0F394"/>
<comment type="similarity">
    <text evidence="2">Belongs to the NXF family.</text>
</comment>
<keyword evidence="5" id="KW-0677">Repeat</keyword>